<evidence type="ECO:0000313" key="2">
    <source>
        <dbReference type="EMBL" id="KZO97587.1"/>
    </source>
</evidence>
<evidence type="ECO:0000313" key="3">
    <source>
        <dbReference type="Proteomes" id="UP000076738"/>
    </source>
</evidence>
<dbReference type="Gene3D" id="3.80.10.10">
    <property type="entry name" value="Ribonuclease Inhibitor"/>
    <property type="match status" value="1"/>
</dbReference>
<gene>
    <name evidence="2" type="ORF">CALVIDRAFT_597497</name>
</gene>
<dbReference type="OrthoDB" id="3256662at2759"/>
<dbReference type="InterPro" id="IPR032675">
    <property type="entry name" value="LRR_dom_sf"/>
</dbReference>
<dbReference type="InterPro" id="IPR001810">
    <property type="entry name" value="F-box_dom"/>
</dbReference>
<dbReference type="AlphaFoldDB" id="A0A167ND26"/>
<dbReference type="Pfam" id="PF12937">
    <property type="entry name" value="F-box-like"/>
    <property type="match status" value="1"/>
</dbReference>
<keyword evidence="3" id="KW-1185">Reference proteome</keyword>
<sequence length="539" mass="60052">MSAQLPDELLLQIFELLPPHHMPYKGGYEHVYRNLALSCRRFYNLLRPFAWRTITLYGMKTLRQQALAICRRLKNDPGLASAVRSLTLISWDLGPDAIYLARAGQLMPAAYLQQEAAADVSRESSRIVVYDAVAAMCKLQALHAERCAFISPFERILGDNTALTELSFSGCSFHTNSNDHIKSKLTKLSINGGSEDQSYISLCLELAESPLLRHLELVKTFGSAGSILLPGLSKLRFPALESFTLNGLTPVDAPHICTLFTAHPYIKSLALFMDKGESAFIPSLNPSSQPWRQLETARPTQLAQFTGPCGLAQLFIPGCPVEEVTILDAFQAFDARGLAERVRNALMRSTRPVKKLTLLNAIRLLSVPHVTEILPPAVEELHVAAGPTASMKSGLSTSTTAPYEQDAASKLVKDASSLPQLRTFILEINWSESEQIGNLRHQRERALYMSHACSSVDTIQFAPLVRWKRAAGVDRDGLPDWRPEFNKDAVIKLTQYSGRRKPQLLGYDTVDWKGCIEGYMRAEGYGIEFEEWRRDMAES</sequence>
<dbReference type="PROSITE" id="PS50181">
    <property type="entry name" value="FBOX"/>
    <property type="match status" value="1"/>
</dbReference>
<accession>A0A167ND26</accession>
<name>A0A167ND26_CALVF</name>
<protein>
    <recommendedName>
        <fullName evidence="1">F-box domain-containing protein</fullName>
    </recommendedName>
</protein>
<feature type="domain" description="F-box" evidence="1">
    <location>
        <begin position="1"/>
        <end position="54"/>
    </location>
</feature>
<evidence type="ECO:0000259" key="1">
    <source>
        <dbReference type="PROSITE" id="PS50181"/>
    </source>
</evidence>
<dbReference type="Proteomes" id="UP000076738">
    <property type="component" value="Unassembled WGS sequence"/>
</dbReference>
<dbReference type="EMBL" id="KV417279">
    <property type="protein sequence ID" value="KZO97587.1"/>
    <property type="molecule type" value="Genomic_DNA"/>
</dbReference>
<proteinExistence type="predicted"/>
<dbReference type="SUPFAM" id="SSF52047">
    <property type="entry name" value="RNI-like"/>
    <property type="match status" value="1"/>
</dbReference>
<organism evidence="2 3">
    <name type="scientific">Calocera viscosa (strain TUFC12733)</name>
    <dbReference type="NCBI Taxonomy" id="1330018"/>
    <lineage>
        <taxon>Eukaryota</taxon>
        <taxon>Fungi</taxon>
        <taxon>Dikarya</taxon>
        <taxon>Basidiomycota</taxon>
        <taxon>Agaricomycotina</taxon>
        <taxon>Dacrymycetes</taxon>
        <taxon>Dacrymycetales</taxon>
        <taxon>Dacrymycetaceae</taxon>
        <taxon>Calocera</taxon>
    </lineage>
</organism>
<dbReference type="Gene3D" id="1.20.1280.50">
    <property type="match status" value="1"/>
</dbReference>
<reference evidence="2 3" key="1">
    <citation type="journal article" date="2016" name="Mol. Biol. Evol.">
        <title>Comparative Genomics of Early-Diverging Mushroom-Forming Fungi Provides Insights into the Origins of Lignocellulose Decay Capabilities.</title>
        <authorList>
            <person name="Nagy L.G."/>
            <person name="Riley R."/>
            <person name="Tritt A."/>
            <person name="Adam C."/>
            <person name="Daum C."/>
            <person name="Floudas D."/>
            <person name="Sun H."/>
            <person name="Yadav J.S."/>
            <person name="Pangilinan J."/>
            <person name="Larsson K.H."/>
            <person name="Matsuura K."/>
            <person name="Barry K."/>
            <person name="Labutti K."/>
            <person name="Kuo R."/>
            <person name="Ohm R.A."/>
            <person name="Bhattacharya S.S."/>
            <person name="Shirouzu T."/>
            <person name="Yoshinaga Y."/>
            <person name="Martin F.M."/>
            <person name="Grigoriev I.V."/>
            <person name="Hibbett D.S."/>
        </authorList>
    </citation>
    <scope>NUCLEOTIDE SEQUENCE [LARGE SCALE GENOMIC DNA]</scope>
    <source>
        <strain evidence="2 3">TUFC12733</strain>
    </source>
</reference>